<gene>
    <name evidence="3" type="ORF">TrST_g3596</name>
</gene>
<keyword evidence="1" id="KW-0812">Transmembrane</keyword>
<feature type="transmembrane region" description="Helical" evidence="1">
    <location>
        <begin position="292"/>
        <end position="312"/>
    </location>
</feature>
<feature type="signal peptide" evidence="2">
    <location>
        <begin position="1"/>
        <end position="17"/>
    </location>
</feature>
<dbReference type="EMBL" id="BRXY01000272">
    <property type="protein sequence ID" value="GMH82731.1"/>
    <property type="molecule type" value="Genomic_DNA"/>
</dbReference>
<keyword evidence="1" id="KW-1133">Transmembrane helix</keyword>
<feature type="transmembrane region" description="Helical" evidence="1">
    <location>
        <begin position="95"/>
        <end position="113"/>
    </location>
</feature>
<evidence type="ECO:0000256" key="1">
    <source>
        <dbReference type="SAM" id="Phobius"/>
    </source>
</evidence>
<feature type="transmembrane region" description="Helical" evidence="1">
    <location>
        <begin position="252"/>
        <end position="272"/>
    </location>
</feature>
<organism evidence="3 4">
    <name type="scientific">Triparma strigata</name>
    <dbReference type="NCBI Taxonomy" id="1606541"/>
    <lineage>
        <taxon>Eukaryota</taxon>
        <taxon>Sar</taxon>
        <taxon>Stramenopiles</taxon>
        <taxon>Ochrophyta</taxon>
        <taxon>Bolidophyceae</taxon>
        <taxon>Parmales</taxon>
        <taxon>Triparmaceae</taxon>
        <taxon>Triparma</taxon>
    </lineage>
</organism>
<feature type="transmembrane region" description="Helical" evidence="1">
    <location>
        <begin position="216"/>
        <end position="240"/>
    </location>
</feature>
<evidence type="ECO:0000313" key="3">
    <source>
        <dbReference type="EMBL" id="GMH82731.1"/>
    </source>
</evidence>
<keyword evidence="4" id="KW-1185">Reference proteome</keyword>
<dbReference type="OrthoDB" id="10494052at2759"/>
<name>A0A9W7B1M6_9STRA</name>
<sequence length="335" mass="34503">MRVLSLLLLLLVPSVLSFTFSSVSSSRTFPALTSRSDPHCRSIPVIIQHKNVHKNSFKTELKAIQLKDAIRPAVVVGGTMGAYGLRSTFNLPSPLSAPILLGSLSYLLINLNLPLQSHQPSLYCGAFAGTSAMSLMSTPLNSIYLGLIAAALFEAFERFKLFTGKGGRLGMCATMSSTVFTAVRGRLALGSELKAFIKSIPCSTNAAFAVATQATVVGAGGALVMPGLAASAGAVLCTLMRRRGFSPVTASSLVGSLGIWGIGGPLGALFYAGTFVGMSADAASVETRSLKGQVVAAGVMTVIFQVLGRGFLGGVGGKLGAAALGGVLVRDSLEK</sequence>
<proteinExistence type="predicted"/>
<comment type="caution">
    <text evidence="3">The sequence shown here is derived from an EMBL/GenBank/DDBJ whole genome shotgun (WGS) entry which is preliminary data.</text>
</comment>
<evidence type="ECO:0000256" key="2">
    <source>
        <dbReference type="SAM" id="SignalP"/>
    </source>
</evidence>
<keyword evidence="2" id="KW-0732">Signal</keyword>
<dbReference type="AlphaFoldDB" id="A0A9W7B1M6"/>
<feature type="transmembrane region" description="Helical" evidence="1">
    <location>
        <begin position="125"/>
        <end position="153"/>
    </location>
</feature>
<feature type="chain" id="PRO_5040917783" evidence="2">
    <location>
        <begin position="18"/>
        <end position="335"/>
    </location>
</feature>
<protein>
    <submittedName>
        <fullName evidence="3">Uncharacterized protein</fullName>
    </submittedName>
</protein>
<accession>A0A9W7B1M6</accession>
<dbReference type="Proteomes" id="UP001165085">
    <property type="component" value="Unassembled WGS sequence"/>
</dbReference>
<reference evidence="4" key="1">
    <citation type="journal article" date="2023" name="Commun. Biol.">
        <title>Genome analysis of Parmales, the sister group of diatoms, reveals the evolutionary specialization of diatoms from phago-mixotrophs to photoautotrophs.</title>
        <authorList>
            <person name="Ban H."/>
            <person name="Sato S."/>
            <person name="Yoshikawa S."/>
            <person name="Yamada K."/>
            <person name="Nakamura Y."/>
            <person name="Ichinomiya M."/>
            <person name="Sato N."/>
            <person name="Blanc-Mathieu R."/>
            <person name="Endo H."/>
            <person name="Kuwata A."/>
            <person name="Ogata H."/>
        </authorList>
    </citation>
    <scope>NUCLEOTIDE SEQUENCE [LARGE SCALE GENOMIC DNA]</scope>
    <source>
        <strain evidence="4">NIES 3701</strain>
    </source>
</reference>
<evidence type="ECO:0000313" key="4">
    <source>
        <dbReference type="Proteomes" id="UP001165085"/>
    </source>
</evidence>
<keyword evidence="1" id="KW-0472">Membrane</keyword>